<dbReference type="Pfam" id="PF00583">
    <property type="entry name" value="Acetyltransf_1"/>
    <property type="match status" value="1"/>
</dbReference>
<name>A0A1C6SMJ2_9ACTN</name>
<gene>
    <name evidence="4" type="ORF">GA0070624_4101</name>
</gene>
<dbReference type="PROSITE" id="PS51186">
    <property type="entry name" value="GNAT"/>
    <property type="match status" value="1"/>
</dbReference>
<dbReference type="GO" id="GO:0016747">
    <property type="term" value="F:acyltransferase activity, transferring groups other than amino-acyl groups"/>
    <property type="evidence" value="ECO:0007669"/>
    <property type="project" value="InterPro"/>
</dbReference>
<feature type="domain" description="N-acetyltransferase" evidence="3">
    <location>
        <begin position="3"/>
        <end position="166"/>
    </location>
</feature>
<dbReference type="InterPro" id="IPR050832">
    <property type="entry name" value="Bact_Acetyltransf"/>
</dbReference>
<evidence type="ECO:0000313" key="4">
    <source>
        <dbReference type="EMBL" id="SCL30562.1"/>
    </source>
</evidence>
<dbReference type="EMBL" id="FMHV01000002">
    <property type="protein sequence ID" value="SCL30562.1"/>
    <property type="molecule type" value="Genomic_DNA"/>
</dbReference>
<evidence type="ECO:0000256" key="1">
    <source>
        <dbReference type="ARBA" id="ARBA00022679"/>
    </source>
</evidence>
<dbReference type="CDD" id="cd04301">
    <property type="entry name" value="NAT_SF"/>
    <property type="match status" value="1"/>
</dbReference>
<dbReference type="PANTHER" id="PTHR43877">
    <property type="entry name" value="AMINOALKYLPHOSPHONATE N-ACETYLTRANSFERASE-RELATED-RELATED"/>
    <property type="match status" value="1"/>
</dbReference>
<protein>
    <submittedName>
        <fullName evidence="4">Acetyltransferase (GNAT) family protein</fullName>
    </submittedName>
</protein>
<dbReference type="SUPFAM" id="SSF55729">
    <property type="entry name" value="Acyl-CoA N-acyltransferases (Nat)"/>
    <property type="match status" value="1"/>
</dbReference>
<keyword evidence="2" id="KW-0012">Acyltransferase</keyword>
<proteinExistence type="predicted"/>
<keyword evidence="1 4" id="KW-0808">Transferase</keyword>
<dbReference type="AlphaFoldDB" id="A0A1C6SMJ2"/>
<dbReference type="RefSeq" id="WP_176731792.1">
    <property type="nucleotide sequence ID" value="NZ_FMHV01000002.1"/>
</dbReference>
<evidence type="ECO:0000313" key="5">
    <source>
        <dbReference type="Proteomes" id="UP000199413"/>
    </source>
</evidence>
<dbReference type="Proteomes" id="UP000199413">
    <property type="component" value="Unassembled WGS sequence"/>
</dbReference>
<organism evidence="4 5">
    <name type="scientific">Micromonospora rhizosphaerae</name>
    <dbReference type="NCBI Taxonomy" id="568872"/>
    <lineage>
        <taxon>Bacteria</taxon>
        <taxon>Bacillati</taxon>
        <taxon>Actinomycetota</taxon>
        <taxon>Actinomycetes</taxon>
        <taxon>Micromonosporales</taxon>
        <taxon>Micromonosporaceae</taxon>
        <taxon>Micromonospora</taxon>
    </lineage>
</organism>
<accession>A0A1C6SMJ2</accession>
<dbReference type="Gene3D" id="3.40.630.30">
    <property type="match status" value="1"/>
</dbReference>
<dbReference type="InterPro" id="IPR016181">
    <property type="entry name" value="Acyl_CoA_acyltransferase"/>
</dbReference>
<sequence>MTVRVRRAVAADADAAGAVFLACWHRSYADLLPPRVRARYDEASAAALWRRVLAAAPDGVLVAEVTGQGVRAVTRFGVDPDDARRGHVFSLYVHPDAQGLGLGRTLLRAAAEELRAADHATATLWVFAANHAARAFYAAQGWTPDGGTRVEEAYGEPEVRLRRNLSEGDDSTRRRP</sequence>
<evidence type="ECO:0000256" key="2">
    <source>
        <dbReference type="ARBA" id="ARBA00023315"/>
    </source>
</evidence>
<reference evidence="5" key="1">
    <citation type="submission" date="2016-06" db="EMBL/GenBank/DDBJ databases">
        <authorList>
            <person name="Varghese N."/>
            <person name="Submissions Spin"/>
        </authorList>
    </citation>
    <scope>NUCLEOTIDE SEQUENCE [LARGE SCALE GENOMIC DNA]</scope>
    <source>
        <strain evidence="5">DSM 45431</strain>
    </source>
</reference>
<keyword evidence="5" id="KW-1185">Reference proteome</keyword>
<dbReference type="STRING" id="568872.GA0070624_4101"/>
<dbReference type="InterPro" id="IPR000182">
    <property type="entry name" value="GNAT_dom"/>
</dbReference>
<evidence type="ECO:0000259" key="3">
    <source>
        <dbReference type="PROSITE" id="PS51186"/>
    </source>
</evidence>